<sequence>MELCPSRPASPLRAATLPRLRVVGTSPRRSTASAAPTNSPPRSRSSPPTASPTPQPPPPPAADHCKGIENSVAKVNREG</sequence>
<reference evidence="2" key="1">
    <citation type="submission" date="2014-09" db="EMBL/GenBank/DDBJ databases">
        <authorList>
            <person name="Magalhaes I.L.F."/>
            <person name="Oliveira U."/>
            <person name="Santos F.R."/>
            <person name="Vidigal T.H.D.A."/>
            <person name="Brescovit A.D."/>
            <person name="Santos A.J."/>
        </authorList>
    </citation>
    <scope>NUCLEOTIDE SEQUENCE</scope>
    <source>
        <tissue evidence="2">Shoot tissue taken approximately 20 cm above the soil surface</tissue>
    </source>
</reference>
<dbReference type="AlphaFoldDB" id="A0A0A9HIQ3"/>
<evidence type="ECO:0000256" key="1">
    <source>
        <dbReference type="SAM" id="MobiDB-lite"/>
    </source>
</evidence>
<accession>A0A0A9HIQ3</accession>
<organism evidence="2">
    <name type="scientific">Arundo donax</name>
    <name type="common">Giant reed</name>
    <name type="synonym">Donax arundinaceus</name>
    <dbReference type="NCBI Taxonomy" id="35708"/>
    <lineage>
        <taxon>Eukaryota</taxon>
        <taxon>Viridiplantae</taxon>
        <taxon>Streptophyta</taxon>
        <taxon>Embryophyta</taxon>
        <taxon>Tracheophyta</taxon>
        <taxon>Spermatophyta</taxon>
        <taxon>Magnoliopsida</taxon>
        <taxon>Liliopsida</taxon>
        <taxon>Poales</taxon>
        <taxon>Poaceae</taxon>
        <taxon>PACMAD clade</taxon>
        <taxon>Arundinoideae</taxon>
        <taxon>Arundineae</taxon>
        <taxon>Arundo</taxon>
    </lineage>
</organism>
<proteinExistence type="predicted"/>
<protein>
    <submittedName>
        <fullName evidence="2">Uncharacterized protein</fullName>
    </submittedName>
</protein>
<feature type="compositionally biased region" description="Low complexity" evidence="1">
    <location>
        <begin position="28"/>
        <end position="48"/>
    </location>
</feature>
<reference evidence="2" key="2">
    <citation type="journal article" date="2015" name="Data Brief">
        <title>Shoot transcriptome of the giant reed, Arundo donax.</title>
        <authorList>
            <person name="Barrero R.A."/>
            <person name="Guerrero F.D."/>
            <person name="Moolhuijzen P."/>
            <person name="Goolsby J.A."/>
            <person name="Tidwell J."/>
            <person name="Bellgard S.E."/>
            <person name="Bellgard M.I."/>
        </authorList>
    </citation>
    <scope>NUCLEOTIDE SEQUENCE</scope>
    <source>
        <tissue evidence="2">Shoot tissue taken approximately 20 cm above the soil surface</tissue>
    </source>
</reference>
<evidence type="ECO:0000313" key="2">
    <source>
        <dbReference type="EMBL" id="JAE32793.1"/>
    </source>
</evidence>
<name>A0A0A9HIQ3_ARUDO</name>
<dbReference type="EMBL" id="GBRH01165103">
    <property type="protein sequence ID" value="JAE32793.1"/>
    <property type="molecule type" value="Transcribed_RNA"/>
</dbReference>
<feature type="region of interest" description="Disordered" evidence="1">
    <location>
        <begin position="1"/>
        <end position="66"/>
    </location>
</feature>
<feature type="compositionally biased region" description="Pro residues" evidence="1">
    <location>
        <begin position="49"/>
        <end position="61"/>
    </location>
</feature>